<dbReference type="EMBL" id="JAFBCV010000004">
    <property type="protein sequence ID" value="MBM7838360.1"/>
    <property type="molecule type" value="Genomic_DNA"/>
</dbReference>
<protein>
    <submittedName>
        <fullName evidence="1">Uncharacterized protein</fullName>
    </submittedName>
</protein>
<accession>A0ABS2SS79</accession>
<gene>
    <name evidence="1" type="ORF">JOC54_001616</name>
</gene>
<proteinExistence type="predicted"/>
<name>A0ABS2SS79_9BACI</name>
<comment type="caution">
    <text evidence="1">The sequence shown here is derived from an EMBL/GenBank/DDBJ whole genome shotgun (WGS) entry which is preliminary data.</text>
</comment>
<dbReference type="Proteomes" id="UP001179280">
    <property type="component" value="Unassembled WGS sequence"/>
</dbReference>
<evidence type="ECO:0000313" key="1">
    <source>
        <dbReference type="EMBL" id="MBM7838360.1"/>
    </source>
</evidence>
<organism evidence="1 2">
    <name type="scientific">Shouchella xiaoxiensis</name>
    <dbReference type="NCBI Taxonomy" id="766895"/>
    <lineage>
        <taxon>Bacteria</taxon>
        <taxon>Bacillati</taxon>
        <taxon>Bacillota</taxon>
        <taxon>Bacilli</taxon>
        <taxon>Bacillales</taxon>
        <taxon>Bacillaceae</taxon>
        <taxon>Shouchella</taxon>
    </lineage>
</organism>
<reference evidence="1" key="1">
    <citation type="submission" date="2021-01" db="EMBL/GenBank/DDBJ databases">
        <title>Genomic Encyclopedia of Type Strains, Phase IV (KMG-IV): sequencing the most valuable type-strain genomes for metagenomic binning, comparative biology and taxonomic classification.</title>
        <authorList>
            <person name="Goeker M."/>
        </authorList>
    </citation>
    <scope>NUCLEOTIDE SEQUENCE</scope>
    <source>
        <strain evidence="1">DSM 21943</strain>
    </source>
</reference>
<evidence type="ECO:0000313" key="2">
    <source>
        <dbReference type="Proteomes" id="UP001179280"/>
    </source>
</evidence>
<sequence length="46" mass="5205">MGGEGYAPARLPDVSTLRAKIFHFGGYTVRTPPYRKRVGLHRTFRA</sequence>
<keyword evidence="2" id="KW-1185">Reference proteome</keyword>